<organism evidence="1">
    <name type="scientific">Fagus sylvatica</name>
    <name type="common">Beechnut</name>
    <dbReference type="NCBI Taxonomy" id="28930"/>
    <lineage>
        <taxon>Eukaryota</taxon>
        <taxon>Viridiplantae</taxon>
        <taxon>Streptophyta</taxon>
        <taxon>Embryophyta</taxon>
        <taxon>Tracheophyta</taxon>
        <taxon>Spermatophyta</taxon>
        <taxon>Magnoliopsida</taxon>
        <taxon>eudicotyledons</taxon>
        <taxon>Gunneridae</taxon>
        <taxon>Pentapetalae</taxon>
        <taxon>rosids</taxon>
        <taxon>fabids</taxon>
        <taxon>Fagales</taxon>
        <taxon>Fagaceae</taxon>
        <taxon>Fagus</taxon>
    </lineage>
</organism>
<proteinExistence type="predicted"/>
<gene>
    <name evidence="1" type="ORF">FSB_LOCUS21976</name>
</gene>
<dbReference type="AlphaFoldDB" id="A0A2N9G4T3"/>
<accession>A0A2N9G4T3</accession>
<evidence type="ECO:0000313" key="1">
    <source>
        <dbReference type="EMBL" id="SPC94094.1"/>
    </source>
</evidence>
<reference evidence="1" key="1">
    <citation type="submission" date="2018-02" db="EMBL/GenBank/DDBJ databases">
        <authorList>
            <person name="Cohen D.B."/>
            <person name="Kent A.D."/>
        </authorList>
    </citation>
    <scope>NUCLEOTIDE SEQUENCE</scope>
</reference>
<dbReference type="EMBL" id="OIVN01001447">
    <property type="protein sequence ID" value="SPC94094.1"/>
    <property type="molecule type" value="Genomic_DNA"/>
</dbReference>
<sequence length="66" mass="6679">MEVAGLQVAPTTNASATLFAQESGPTTNASATLFAQESGPTTNFSLSIHTGTQNFLLPGTILAIAV</sequence>
<name>A0A2N9G4T3_FAGSY</name>
<protein>
    <submittedName>
        <fullName evidence="1">Uncharacterized protein</fullName>
    </submittedName>
</protein>